<accession>A0A3R6XRL8</accession>
<keyword evidence="6 14" id="KW-0479">Metal-binding</keyword>
<evidence type="ECO:0000256" key="12">
    <source>
        <dbReference type="PIRSR" id="PIRSR606262-1"/>
    </source>
</evidence>
<dbReference type="GO" id="GO:0008270">
    <property type="term" value="F:zinc ion binding"/>
    <property type="evidence" value="ECO:0007669"/>
    <property type="project" value="UniProtKB-UniRule"/>
</dbReference>
<dbReference type="NCBIfam" id="NF004064">
    <property type="entry name" value="PRK05578.1"/>
    <property type="match status" value="1"/>
</dbReference>
<keyword evidence="7 15" id="KW-0378">Hydrolase</keyword>
<comment type="catalytic activity">
    <reaction evidence="10 15">
        <text>2'-deoxycytidine + H2O + H(+) = 2'-deoxyuridine + NH4(+)</text>
        <dbReference type="Rhea" id="RHEA:13433"/>
        <dbReference type="ChEBI" id="CHEBI:15377"/>
        <dbReference type="ChEBI" id="CHEBI:15378"/>
        <dbReference type="ChEBI" id="CHEBI:15698"/>
        <dbReference type="ChEBI" id="CHEBI:16450"/>
        <dbReference type="ChEBI" id="CHEBI:28938"/>
        <dbReference type="EC" id="3.5.4.5"/>
    </reaction>
</comment>
<organism evidence="17 18">
    <name type="scientific">Bombilactobacillus bombi</name>
    <dbReference type="NCBI Taxonomy" id="1303590"/>
    <lineage>
        <taxon>Bacteria</taxon>
        <taxon>Bacillati</taxon>
        <taxon>Bacillota</taxon>
        <taxon>Bacilli</taxon>
        <taxon>Lactobacillales</taxon>
        <taxon>Lactobacillaceae</taxon>
        <taxon>Bombilactobacillus</taxon>
    </lineage>
</organism>
<feature type="binding site" evidence="14">
    <location>
        <position position="87"/>
    </location>
    <ligand>
        <name>Zn(2+)</name>
        <dbReference type="ChEBI" id="CHEBI:29105"/>
        <note>catalytic</note>
    </ligand>
</feature>
<comment type="catalytic activity">
    <reaction evidence="11 15">
        <text>cytidine + H2O + H(+) = uridine + NH4(+)</text>
        <dbReference type="Rhea" id="RHEA:16069"/>
        <dbReference type="ChEBI" id="CHEBI:15377"/>
        <dbReference type="ChEBI" id="CHEBI:15378"/>
        <dbReference type="ChEBI" id="CHEBI:16704"/>
        <dbReference type="ChEBI" id="CHEBI:17562"/>
        <dbReference type="ChEBI" id="CHEBI:28938"/>
        <dbReference type="EC" id="3.5.4.5"/>
    </reaction>
</comment>
<dbReference type="Proteomes" id="UP000284822">
    <property type="component" value="Unassembled WGS sequence"/>
</dbReference>
<evidence type="ECO:0000256" key="14">
    <source>
        <dbReference type="PIRSR" id="PIRSR606262-3"/>
    </source>
</evidence>
<gene>
    <name evidence="17" type="ORF">DS832_06675</name>
</gene>
<feature type="binding site" evidence="14">
    <location>
        <position position="90"/>
    </location>
    <ligand>
        <name>Zn(2+)</name>
        <dbReference type="ChEBI" id="CHEBI:29105"/>
        <note>catalytic</note>
    </ligand>
</feature>
<dbReference type="PROSITE" id="PS00903">
    <property type="entry name" value="CYT_DCMP_DEAMINASES_1"/>
    <property type="match status" value="1"/>
</dbReference>
<feature type="domain" description="CMP/dCMP-type deaminase" evidence="16">
    <location>
        <begin position="2"/>
        <end position="129"/>
    </location>
</feature>
<dbReference type="Gene3D" id="3.40.140.10">
    <property type="entry name" value="Cytidine Deaminase, domain 2"/>
    <property type="match status" value="1"/>
</dbReference>
<feature type="active site" description="Proton donor" evidence="12">
    <location>
        <position position="56"/>
    </location>
</feature>
<dbReference type="InterPro" id="IPR050202">
    <property type="entry name" value="Cyt/Deoxycyt_deaminase"/>
</dbReference>
<dbReference type="CDD" id="cd01283">
    <property type="entry name" value="cytidine_deaminase"/>
    <property type="match status" value="1"/>
</dbReference>
<dbReference type="PANTHER" id="PTHR11644:SF2">
    <property type="entry name" value="CYTIDINE DEAMINASE"/>
    <property type="match status" value="1"/>
</dbReference>
<proteinExistence type="inferred from homology"/>
<evidence type="ECO:0000256" key="7">
    <source>
        <dbReference type="ARBA" id="ARBA00022801"/>
    </source>
</evidence>
<evidence type="ECO:0000256" key="15">
    <source>
        <dbReference type="RuleBase" id="RU364006"/>
    </source>
</evidence>
<evidence type="ECO:0000256" key="5">
    <source>
        <dbReference type="ARBA" id="ARBA00018266"/>
    </source>
</evidence>
<comment type="similarity">
    <text evidence="3 15">Belongs to the cytidine and deoxycytidylate deaminase family.</text>
</comment>
<comment type="cofactor">
    <cofactor evidence="1 14 15">
        <name>Zn(2+)</name>
        <dbReference type="ChEBI" id="CHEBI:29105"/>
    </cofactor>
</comment>
<dbReference type="PROSITE" id="PS51747">
    <property type="entry name" value="CYT_DCMP_DEAMINASES_2"/>
    <property type="match status" value="1"/>
</dbReference>
<evidence type="ECO:0000256" key="9">
    <source>
        <dbReference type="ARBA" id="ARBA00032005"/>
    </source>
</evidence>
<dbReference type="InterPro" id="IPR002125">
    <property type="entry name" value="CMP_dCMP_dom"/>
</dbReference>
<dbReference type="RefSeq" id="WP_118910885.1">
    <property type="nucleotide sequence ID" value="NZ_QOCS01000014.1"/>
</dbReference>
<evidence type="ECO:0000313" key="17">
    <source>
        <dbReference type="EMBL" id="RHW46031.1"/>
    </source>
</evidence>
<dbReference type="GO" id="GO:0072527">
    <property type="term" value="P:pyrimidine-containing compound metabolic process"/>
    <property type="evidence" value="ECO:0007669"/>
    <property type="project" value="UniProtKB-ARBA"/>
</dbReference>
<evidence type="ECO:0000313" key="18">
    <source>
        <dbReference type="Proteomes" id="UP000284822"/>
    </source>
</evidence>
<dbReference type="EC" id="3.5.4.5" evidence="4 15"/>
<dbReference type="Pfam" id="PF00383">
    <property type="entry name" value="dCMP_cyt_deam_1"/>
    <property type="match status" value="1"/>
</dbReference>
<evidence type="ECO:0000256" key="4">
    <source>
        <dbReference type="ARBA" id="ARBA00012783"/>
    </source>
</evidence>
<dbReference type="PANTHER" id="PTHR11644">
    <property type="entry name" value="CYTIDINE DEAMINASE"/>
    <property type="match status" value="1"/>
</dbReference>
<reference evidence="17 18" key="1">
    <citation type="submission" date="2018-07" db="EMBL/GenBank/DDBJ databases">
        <title>Genome sequences of six Lactobacillus spp. isolated from bumble bee guts.</title>
        <authorList>
            <person name="Motta E.V.S."/>
            <person name="Moran N.A."/>
        </authorList>
    </citation>
    <scope>NUCLEOTIDE SEQUENCE [LARGE SCALE GENOMIC DNA]</scope>
    <source>
        <strain evidence="17 18">LV-8.1</strain>
    </source>
</reference>
<evidence type="ECO:0000256" key="3">
    <source>
        <dbReference type="ARBA" id="ARBA00006576"/>
    </source>
</evidence>
<dbReference type="SUPFAM" id="SSF53927">
    <property type="entry name" value="Cytidine deaminase-like"/>
    <property type="match status" value="1"/>
</dbReference>
<dbReference type="GO" id="GO:0004126">
    <property type="term" value="F:cytidine deaminase activity"/>
    <property type="evidence" value="ECO:0007669"/>
    <property type="project" value="UniProtKB-UniRule"/>
</dbReference>
<comment type="caution">
    <text evidence="17">The sequence shown here is derived from an EMBL/GenBank/DDBJ whole genome shotgun (WGS) entry which is preliminary data.</text>
</comment>
<keyword evidence="8 14" id="KW-0862">Zinc</keyword>
<dbReference type="EMBL" id="QOCS01000014">
    <property type="protein sequence ID" value="RHW46031.1"/>
    <property type="molecule type" value="Genomic_DNA"/>
</dbReference>
<evidence type="ECO:0000256" key="6">
    <source>
        <dbReference type="ARBA" id="ARBA00022723"/>
    </source>
</evidence>
<sequence length="134" mass="14486">MMIPEDLYQAAIKMLTRAYVPYSHFPVGAALLTQTGEIYTGCNIENAAYGSTNCAERTAIFTAVAAGQRQFKALLITGKTTEVIVPCGACRQVISEFCADEMPVYLTNQTGKIKQTTVGQLLPGAFTAEDLTHE</sequence>
<evidence type="ECO:0000259" key="16">
    <source>
        <dbReference type="PROSITE" id="PS51747"/>
    </source>
</evidence>
<evidence type="ECO:0000256" key="2">
    <source>
        <dbReference type="ARBA" id="ARBA00003949"/>
    </source>
</evidence>
<dbReference type="InterPro" id="IPR016193">
    <property type="entry name" value="Cytidine_deaminase-like"/>
</dbReference>
<dbReference type="InterPro" id="IPR016192">
    <property type="entry name" value="APOBEC/CMP_deaminase_Zn-bd"/>
</dbReference>
<protein>
    <recommendedName>
        <fullName evidence="5 15">Cytidine deaminase</fullName>
        <ecNumber evidence="4 15">3.5.4.5</ecNumber>
    </recommendedName>
    <alternativeName>
        <fullName evidence="9 15">Cytidine aminohydrolase</fullName>
    </alternativeName>
</protein>
<dbReference type="FunFam" id="3.40.140.10:FF:000008">
    <property type="entry name" value="Cytidine deaminase"/>
    <property type="match status" value="1"/>
</dbReference>
<dbReference type="NCBIfam" id="TIGR01354">
    <property type="entry name" value="cyt_deam_tetra"/>
    <property type="match status" value="1"/>
</dbReference>
<evidence type="ECO:0000256" key="13">
    <source>
        <dbReference type="PIRSR" id="PIRSR606262-2"/>
    </source>
</evidence>
<evidence type="ECO:0000256" key="1">
    <source>
        <dbReference type="ARBA" id="ARBA00001947"/>
    </source>
</evidence>
<feature type="binding site" evidence="13">
    <location>
        <begin position="43"/>
        <end position="49"/>
    </location>
    <ligand>
        <name>substrate</name>
    </ligand>
</feature>
<feature type="binding site" evidence="14">
    <location>
        <position position="54"/>
    </location>
    <ligand>
        <name>Zn(2+)</name>
        <dbReference type="ChEBI" id="CHEBI:29105"/>
        <note>catalytic</note>
    </ligand>
</feature>
<evidence type="ECO:0000256" key="11">
    <source>
        <dbReference type="ARBA" id="ARBA00049558"/>
    </source>
</evidence>
<name>A0A3R6XRL8_9LACO</name>
<dbReference type="GO" id="GO:0055086">
    <property type="term" value="P:nucleobase-containing small molecule metabolic process"/>
    <property type="evidence" value="ECO:0007669"/>
    <property type="project" value="UniProtKB-ARBA"/>
</dbReference>
<evidence type="ECO:0000256" key="10">
    <source>
        <dbReference type="ARBA" id="ARBA00049252"/>
    </source>
</evidence>
<dbReference type="InterPro" id="IPR006262">
    <property type="entry name" value="Cyt_deam_tetra"/>
</dbReference>
<dbReference type="AlphaFoldDB" id="A0A3R6XRL8"/>
<comment type="function">
    <text evidence="2 15">This enzyme scavenges exogenous and endogenous cytidine and 2'-deoxycytidine for UMP synthesis.</text>
</comment>
<dbReference type="GO" id="GO:0005829">
    <property type="term" value="C:cytosol"/>
    <property type="evidence" value="ECO:0007669"/>
    <property type="project" value="TreeGrafter"/>
</dbReference>
<dbReference type="GO" id="GO:0042802">
    <property type="term" value="F:identical protein binding"/>
    <property type="evidence" value="ECO:0007669"/>
    <property type="project" value="UniProtKB-ARBA"/>
</dbReference>
<evidence type="ECO:0000256" key="8">
    <source>
        <dbReference type="ARBA" id="ARBA00022833"/>
    </source>
</evidence>